<evidence type="ECO:0000256" key="4">
    <source>
        <dbReference type="ARBA" id="ARBA00022840"/>
    </source>
</evidence>
<evidence type="ECO:0000256" key="1">
    <source>
        <dbReference type="ARBA" id="ARBA00022741"/>
    </source>
</evidence>
<dbReference type="EMBL" id="JAUSTZ010000002">
    <property type="protein sequence ID" value="MDQ0225066.1"/>
    <property type="molecule type" value="Genomic_DNA"/>
</dbReference>
<evidence type="ECO:0000256" key="6">
    <source>
        <dbReference type="ARBA" id="ARBA00044535"/>
    </source>
</evidence>
<keyword evidence="2 11" id="KW-0378">Hydrolase</keyword>
<dbReference type="InterPro" id="IPR001763">
    <property type="entry name" value="Rhodanese-like_dom"/>
</dbReference>
<evidence type="ECO:0000313" key="11">
    <source>
        <dbReference type="EMBL" id="MDQ0225066.1"/>
    </source>
</evidence>
<evidence type="ECO:0000259" key="9">
    <source>
        <dbReference type="PROSITE" id="PS51192"/>
    </source>
</evidence>
<accession>A0ABT9YZM6</accession>
<dbReference type="Gene3D" id="3.40.50.300">
    <property type="entry name" value="P-loop containing nucleotide triphosphate hydrolases"/>
    <property type="match status" value="2"/>
</dbReference>
<dbReference type="PROSITE" id="PS51194">
    <property type="entry name" value="HELICASE_CTER"/>
    <property type="match status" value="1"/>
</dbReference>
<dbReference type="SMART" id="SM00487">
    <property type="entry name" value="DEXDc"/>
    <property type="match status" value="1"/>
</dbReference>
<dbReference type="InterPro" id="IPR027417">
    <property type="entry name" value="P-loop_NTPase"/>
</dbReference>
<keyword evidence="3 11" id="KW-0347">Helicase</keyword>
<proteinExistence type="predicted"/>
<evidence type="ECO:0000313" key="12">
    <source>
        <dbReference type="Proteomes" id="UP001232245"/>
    </source>
</evidence>
<dbReference type="InterPro" id="IPR014001">
    <property type="entry name" value="Helicase_ATP-bd"/>
</dbReference>
<organism evidence="11 12">
    <name type="scientific">Metabacillus niabensis</name>
    <dbReference type="NCBI Taxonomy" id="324854"/>
    <lineage>
        <taxon>Bacteria</taxon>
        <taxon>Bacillati</taxon>
        <taxon>Bacillota</taxon>
        <taxon>Bacilli</taxon>
        <taxon>Bacillales</taxon>
        <taxon>Bacillaceae</taxon>
        <taxon>Metabacillus</taxon>
    </lineage>
</organism>
<dbReference type="Proteomes" id="UP001232245">
    <property type="component" value="Unassembled WGS sequence"/>
</dbReference>
<keyword evidence="5" id="KW-0238">DNA-binding</keyword>
<keyword evidence="4" id="KW-0067">ATP-binding</keyword>
<dbReference type="SUPFAM" id="SSF52540">
    <property type="entry name" value="P-loop containing nucleoside triphosphate hydrolases"/>
    <property type="match status" value="1"/>
</dbReference>
<evidence type="ECO:0000256" key="7">
    <source>
        <dbReference type="ARBA" id="ARBA00044550"/>
    </source>
</evidence>
<evidence type="ECO:0000259" key="8">
    <source>
        <dbReference type="PROSITE" id="PS50206"/>
    </source>
</evidence>
<feature type="domain" description="Helicase ATP-binding" evidence="9">
    <location>
        <begin position="26"/>
        <end position="193"/>
    </location>
</feature>
<feature type="domain" description="Helicase C-terminal" evidence="10">
    <location>
        <begin position="221"/>
        <end position="365"/>
    </location>
</feature>
<dbReference type="PANTHER" id="PTHR13710">
    <property type="entry name" value="DNA HELICASE RECQ FAMILY MEMBER"/>
    <property type="match status" value="1"/>
</dbReference>
<dbReference type="GO" id="GO:0003678">
    <property type="term" value="F:DNA helicase activity"/>
    <property type="evidence" value="ECO:0007669"/>
    <property type="project" value="UniProtKB-EC"/>
</dbReference>
<dbReference type="GO" id="GO:0016787">
    <property type="term" value="F:hydrolase activity"/>
    <property type="evidence" value="ECO:0007669"/>
    <property type="project" value="UniProtKB-KW"/>
</dbReference>
<dbReference type="InterPro" id="IPR032284">
    <property type="entry name" value="RecQ_Zn-bd"/>
</dbReference>
<dbReference type="Pfam" id="PF16124">
    <property type="entry name" value="RecQ_Zn_bind"/>
    <property type="match status" value="1"/>
</dbReference>
<evidence type="ECO:0000256" key="3">
    <source>
        <dbReference type="ARBA" id="ARBA00022806"/>
    </source>
</evidence>
<dbReference type="RefSeq" id="WP_095301097.1">
    <property type="nucleotide sequence ID" value="NZ_CADEPK010000167.1"/>
</dbReference>
<dbReference type="PANTHER" id="PTHR13710:SF84">
    <property type="entry name" value="ATP-DEPENDENT DNA HELICASE RECS-RELATED"/>
    <property type="match status" value="1"/>
</dbReference>
<comment type="caution">
    <text evidence="11">The sequence shown here is derived from an EMBL/GenBank/DDBJ whole genome shotgun (WGS) entry which is preliminary data.</text>
</comment>
<dbReference type="InterPro" id="IPR011545">
    <property type="entry name" value="DEAD/DEAH_box_helicase_dom"/>
</dbReference>
<evidence type="ECO:0000256" key="2">
    <source>
        <dbReference type="ARBA" id="ARBA00022801"/>
    </source>
</evidence>
<dbReference type="NCBIfam" id="TIGR00614">
    <property type="entry name" value="recQ_fam"/>
    <property type="match status" value="1"/>
</dbReference>
<evidence type="ECO:0000256" key="5">
    <source>
        <dbReference type="ARBA" id="ARBA00023125"/>
    </source>
</evidence>
<keyword evidence="1" id="KW-0547">Nucleotide-binding</keyword>
<dbReference type="CDD" id="cd18794">
    <property type="entry name" value="SF2_C_RecQ"/>
    <property type="match status" value="1"/>
</dbReference>
<dbReference type="InterPro" id="IPR002464">
    <property type="entry name" value="DNA/RNA_helicase_DEAH_CS"/>
</dbReference>
<dbReference type="InterPro" id="IPR004589">
    <property type="entry name" value="DNA_helicase_ATP-dep_RecQ"/>
</dbReference>
<protein>
    <recommendedName>
        <fullName evidence="6">ATP-dependent DNA helicase RecQ</fullName>
    </recommendedName>
    <alternativeName>
        <fullName evidence="7">DNA 3'-5' helicase RecQ</fullName>
    </alternativeName>
</protein>
<keyword evidence="12" id="KW-1185">Reference proteome</keyword>
<dbReference type="Pfam" id="PF00271">
    <property type="entry name" value="Helicase_C"/>
    <property type="match status" value="1"/>
</dbReference>
<dbReference type="Pfam" id="PF00270">
    <property type="entry name" value="DEAD"/>
    <property type="match status" value="1"/>
</dbReference>
<dbReference type="PROSITE" id="PS50206">
    <property type="entry name" value="RHODANESE_3"/>
    <property type="match status" value="1"/>
</dbReference>
<dbReference type="CDD" id="cd17920">
    <property type="entry name" value="DEXHc_RecQ"/>
    <property type="match status" value="1"/>
</dbReference>
<sequence>MKNNLQQILNTHFRLKDFRPGQSEIIQSVLNGNDVVAMLPTGGGKSLCYQLPAYILPGVVLIVSPLLSLMEDQVEQIKLRGEKRVIALNSTVPFMKRKETLDHLYSYRYIFVSPEILQNEYVFKALKKIKISLFVVDEAHCISQWGHDFRLDYSKLGLIRKQLNSPPCLALTATATKEVIKDIQEILQFNEKSEKFIYSIDRPNIALMIKPISSIDEKIDEVHRLVQALKGPGIIYCSSRLWAERLAEILIDKGIRGVGYYHGGMDPEQRILIQQQFLYDQLRLVCCTNAFGMGINKQNIRYVIHFHFPSQIESYMQEIGRAGRDGLPSIAITLLTQSDYEIPKSLVESEFPTYEKLYRLVYDVLSNTNELPSFEFISEKIGLTETQWRYTENYVEKLKPLGFEPDKIIALIWKEIENRLAIKHEKLSKMIGWLNTNECRRKKLLSYFDEDLQQKPVNCCDHCGVDFSSFEETTVPLLLENERKMDWEHELKVIFRKVSES</sequence>
<reference evidence="11 12" key="1">
    <citation type="submission" date="2023-07" db="EMBL/GenBank/DDBJ databases">
        <title>Genomic Encyclopedia of Type Strains, Phase IV (KMG-IV): sequencing the most valuable type-strain genomes for metagenomic binning, comparative biology and taxonomic classification.</title>
        <authorList>
            <person name="Goeker M."/>
        </authorList>
    </citation>
    <scope>NUCLEOTIDE SEQUENCE [LARGE SCALE GENOMIC DNA]</scope>
    <source>
        <strain evidence="11 12">DSM 17723</strain>
    </source>
</reference>
<dbReference type="PROSITE" id="PS00690">
    <property type="entry name" value="DEAH_ATP_HELICASE"/>
    <property type="match status" value="1"/>
</dbReference>
<dbReference type="PROSITE" id="PS51192">
    <property type="entry name" value="HELICASE_ATP_BIND_1"/>
    <property type="match status" value="1"/>
</dbReference>
<dbReference type="SMART" id="SM00490">
    <property type="entry name" value="HELICc"/>
    <property type="match status" value="1"/>
</dbReference>
<gene>
    <name evidence="11" type="ORF">J2S02_001395</name>
</gene>
<dbReference type="InterPro" id="IPR001650">
    <property type="entry name" value="Helicase_C-like"/>
</dbReference>
<name>A0ABT9YZM6_9BACI</name>
<evidence type="ECO:0000259" key="10">
    <source>
        <dbReference type="PROSITE" id="PS51194"/>
    </source>
</evidence>
<feature type="domain" description="Rhodanese" evidence="8">
    <location>
        <begin position="220"/>
        <end position="267"/>
    </location>
</feature>